<comment type="similarity">
    <text evidence="2">Belongs to the MscS (TC 1.A.23) family.</text>
</comment>
<evidence type="ECO:0000256" key="2">
    <source>
        <dbReference type="ARBA" id="ARBA00008017"/>
    </source>
</evidence>
<comment type="subcellular location">
    <subcellularLocation>
        <location evidence="1">Cell membrane</location>
        <topology evidence="1">Multi-pass membrane protein</topology>
    </subcellularLocation>
</comment>
<accession>A0ABU2FSB8</accession>
<evidence type="ECO:0000256" key="6">
    <source>
        <dbReference type="ARBA" id="ARBA00023136"/>
    </source>
</evidence>
<keyword evidence="4 7" id="KW-0812">Transmembrane</keyword>
<dbReference type="Proteomes" id="UP001268864">
    <property type="component" value="Unassembled WGS sequence"/>
</dbReference>
<dbReference type="InterPro" id="IPR049278">
    <property type="entry name" value="MS_channel_C"/>
</dbReference>
<dbReference type="Pfam" id="PF21082">
    <property type="entry name" value="MS_channel_3rd"/>
    <property type="match status" value="1"/>
</dbReference>
<organism evidence="10 11">
    <name type="scientific">Haloarcula onubensis</name>
    <dbReference type="NCBI Taxonomy" id="2950539"/>
    <lineage>
        <taxon>Archaea</taxon>
        <taxon>Methanobacteriati</taxon>
        <taxon>Methanobacteriota</taxon>
        <taxon>Stenosarchaea group</taxon>
        <taxon>Halobacteria</taxon>
        <taxon>Halobacteriales</taxon>
        <taxon>Haloarculaceae</taxon>
        <taxon>Haloarcula</taxon>
    </lineage>
</organism>
<dbReference type="SUPFAM" id="SSF50182">
    <property type="entry name" value="Sm-like ribonucleoproteins"/>
    <property type="match status" value="1"/>
</dbReference>
<evidence type="ECO:0000313" key="11">
    <source>
        <dbReference type="Proteomes" id="UP001268864"/>
    </source>
</evidence>
<dbReference type="InterPro" id="IPR023408">
    <property type="entry name" value="MscS_beta-dom_sf"/>
</dbReference>
<feature type="domain" description="Mechanosensitive ion channel MscS" evidence="8">
    <location>
        <begin position="107"/>
        <end position="172"/>
    </location>
</feature>
<feature type="transmembrane region" description="Helical" evidence="7">
    <location>
        <begin position="60"/>
        <end position="80"/>
    </location>
</feature>
<evidence type="ECO:0000256" key="1">
    <source>
        <dbReference type="ARBA" id="ARBA00004651"/>
    </source>
</evidence>
<dbReference type="EMBL" id="JAMQOS010000005">
    <property type="protein sequence ID" value="MDS0283663.1"/>
    <property type="molecule type" value="Genomic_DNA"/>
</dbReference>
<protein>
    <submittedName>
        <fullName evidence="10">Mechanosensitive ion channel family protein</fullName>
    </submittedName>
</protein>
<dbReference type="RefSeq" id="WP_310901494.1">
    <property type="nucleotide sequence ID" value="NZ_JAMQOS010000005.1"/>
</dbReference>
<keyword evidence="5 7" id="KW-1133">Transmembrane helix</keyword>
<dbReference type="PANTHER" id="PTHR30221:SF1">
    <property type="entry name" value="SMALL-CONDUCTANCE MECHANOSENSITIVE CHANNEL"/>
    <property type="match status" value="1"/>
</dbReference>
<feature type="domain" description="Mechanosensitive ion channel MscS C-terminal" evidence="9">
    <location>
        <begin position="181"/>
        <end position="264"/>
    </location>
</feature>
<evidence type="ECO:0000259" key="9">
    <source>
        <dbReference type="Pfam" id="PF21082"/>
    </source>
</evidence>
<dbReference type="InterPro" id="IPR006685">
    <property type="entry name" value="MscS_channel_2nd"/>
</dbReference>
<evidence type="ECO:0000256" key="3">
    <source>
        <dbReference type="ARBA" id="ARBA00022475"/>
    </source>
</evidence>
<evidence type="ECO:0000256" key="5">
    <source>
        <dbReference type="ARBA" id="ARBA00022989"/>
    </source>
</evidence>
<keyword evidence="11" id="KW-1185">Reference proteome</keyword>
<dbReference type="Gene3D" id="1.10.287.1260">
    <property type="match status" value="1"/>
</dbReference>
<comment type="caution">
    <text evidence="10">The sequence shown here is derived from an EMBL/GenBank/DDBJ whole genome shotgun (WGS) entry which is preliminary data.</text>
</comment>
<dbReference type="InterPro" id="IPR011066">
    <property type="entry name" value="MscS_channel_C_sf"/>
</dbReference>
<dbReference type="InterPro" id="IPR045275">
    <property type="entry name" value="MscS_archaea/bacteria_type"/>
</dbReference>
<proteinExistence type="inferred from homology"/>
<name>A0ABU2FSB8_9EURY</name>
<dbReference type="Gene3D" id="3.30.70.100">
    <property type="match status" value="1"/>
</dbReference>
<evidence type="ECO:0000313" key="10">
    <source>
        <dbReference type="EMBL" id="MDS0283663.1"/>
    </source>
</evidence>
<dbReference type="SUPFAM" id="SSF82689">
    <property type="entry name" value="Mechanosensitive channel protein MscS (YggB), C-terminal domain"/>
    <property type="match status" value="1"/>
</dbReference>
<keyword evidence="6 7" id="KW-0472">Membrane</keyword>
<evidence type="ECO:0000259" key="8">
    <source>
        <dbReference type="Pfam" id="PF00924"/>
    </source>
</evidence>
<reference evidence="10 11" key="1">
    <citation type="submission" date="2022-06" db="EMBL/GenBank/DDBJ databases">
        <title>Halomicroarcula sp. a new haloarchaeum isolate from saline soil.</title>
        <authorList>
            <person name="Strakova D."/>
            <person name="Galisteo C."/>
            <person name="Sanchez-Porro C."/>
            <person name="Ventosa A."/>
        </authorList>
    </citation>
    <scope>NUCLEOTIDE SEQUENCE [LARGE SCALE GENOMIC DNA]</scope>
    <source>
        <strain evidence="10 11">S3CR25-11</strain>
    </source>
</reference>
<dbReference type="Pfam" id="PF00924">
    <property type="entry name" value="MS_channel_2nd"/>
    <property type="match status" value="1"/>
</dbReference>
<feature type="transmembrane region" description="Helical" evidence="7">
    <location>
        <begin position="23"/>
        <end position="48"/>
    </location>
</feature>
<sequence>MQLPGAPSVDIVSVYAQLAEDGATFLVVAAAVYLLGRLLVVPAVRWGLERSGVDRTIESALGSVAHLAVVAVTVVTAAGAAGFSGALAGSTLVAAGITVAVGLAAQDVLGNFVSGVFIVTDPDLNVGDTIEWDGKRGVVVDIDLRVTRVRTPNNERIVIPNTDLATGAVTNRTSTGPIGISYEFGIPYDTDVAALETIVEAVARELDHVVEKPEPIVGVSELGATAVLVVGRVWIPNERRNRLPGVRSAFVRRVNEECRAAGIDLSETTQHDVTGEMAVHGPDTTEIPD</sequence>
<keyword evidence="3" id="KW-1003">Cell membrane</keyword>
<evidence type="ECO:0000256" key="4">
    <source>
        <dbReference type="ARBA" id="ARBA00022692"/>
    </source>
</evidence>
<dbReference type="Gene3D" id="2.30.30.60">
    <property type="match status" value="1"/>
</dbReference>
<evidence type="ECO:0000256" key="7">
    <source>
        <dbReference type="SAM" id="Phobius"/>
    </source>
</evidence>
<dbReference type="InterPro" id="IPR010920">
    <property type="entry name" value="LSM_dom_sf"/>
</dbReference>
<gene>
    <name evidence="10" type="ORF">NDI86_16165</name>
</gene>
<dbReference type="PANTHER" id="PTHR30221">
    <property type="entry name" value="SMALL-CONDUCTANCE MECHANOSENSITIVE CHANNEL"/>
    <property type="match status" value="1"/>
</dbReference>